<evidence type="ECO:0000256" key="7">
    <source>
        <dbReference type="ARBA" id="ARBA00022833"/>
    </source>
</evidence>
<dbReference type="OrthoDB" id="21204at2759"/>
<dbReference type="SMART" id="SM00184">
    <property type="entry name" value="RING"/>
    <property type="match status" value="1"/>
</dbReference>
<evidence type="ECO:0000313" key="11">
    <source>
        <dbReference type="Proteomes" id="UP001152561"/>
    </source>
</evidence>
<dbReference type="PANTHER" id="PTHR15710:SF116">
    <property type="entry name" value="RING_U-BOX SUPERFAMILY PROTEIN"/>
    <property type="match status" value="1"/>
</dbReference>
<evidence type="ECO:0000256" key="1">
    <source>
        <dbReference type="ARBA" id="ARBA00000900"/>
    </source>
</evidence>
<feature type="domain" description="RING-type" evidence="9">
    <location>
        <begin position="183"/>
        <end position="224"/>
    </location>
</feature>
<dbReference type="SUPFAM" id="SSF57850">
    <property type="entry name" value="RING/U-box"/>
    <property type="match status" value="1"/>
</dbReference>
<accession>A0A9Q1MUY5</accession>
<dbReference type="FunFam" id="3.30.40.10:FF:000022">
    <property type="entry name" value="E3 ubiquitin-protein ligase RING1-like"/>
    <property type="match status" value="1"/>
</dbReference>
<gene>
    <name evidence="10" type="ORF">K7X08_001588</name>
</gene>
<dbReference type="CDD" id="cd16667">
    <property type="entry name" value="RING-H2_RNF126-like"/>
    <property type="match status" value="1"/>
</dbReference>
<dbReference type="PANTHER" id="PTHR15710">
    <property type="entry name" value="E3 UBIQUITIN-PROTEIN LIGASE PRAJA"/>
    <property type="match status" value="1"/>
</dbReference>
<dbReference type="GO" id="GO:0005737">
    <property type="term" value="C:cytoplasm"/>
    <property type="evidence" value="ECO:0007669"/>
    <property type="project" value="TreeGrafter"/>
</dbReference>
<dbReference type="EMBL" id="JAJAGQ010000002">
    <property type="protein sequence ID" value="KAJ8569586.1"/>
    <property type="molecule type" value="Genomic_DNA"/>
</dbReference>
<dbReference type="PROSITE" id="PS50089">
    <property type="entry name" value="ZF_RING_2"/>
    <property type="match status" value="1"/>
</dbReference>
<keyword evidence="11" id="KW-1185">Reference proteome</keyword>
<dbReference type="GO" id="GO:0016567">
    <property type="term" value="P:protein ubiquitination"/>
    <property type="evidence" value="ECO:0007669"/>
    <property type="project" value="TreeGrafter"/>
</dbReference>
<comment type="caution">
    <text evidence="10">The sequence shown here is derived from an EMBL/GenBank/DDBJ whole genome shotgun (WGS) entry which is preliminary data.</text>
</comment>
<keyword evidence="5 8" id="KW-0863">Zinc-finger</keyword>
<evidence type="ECO:0000256" key="8">
    <source>
        <dbReference type="PROSITE-ProRule" id="PRU00175"/>
    </source>
</evidence>
<evidence type="ECO:0000313" key="10">
    <source>
        <dbReference type="EMBL" id="KAJ8569586.1"/>
    </source>
</evidence>
<evidence type="ECO:0000256" key="6">
    <source>
        <dbReference type="ARBA" id="ARBA00022786"/>
    </source>
</evidence>
<keyword evidence="7" id="KW-0862">Zinc</keyword>
<evidence type="ECO:0000256" key="4">
    <source>
        <dbReference type="ARBA" id="ARBA00022723"/>
    </source>
</evidence>
<keyword evidence="3" id="KW-0808">Transferase</keyword>
<protein>
    <recommendedName>
        <fullName evidence="2">RING-type E3 ubiquitin transferase</fullName>
        <ecNumber evidence="2">2.3.2.27</ecNumber>
    </recommendedName>
</protein>
<name>A0A9Q1MUY5_9SOLA</name>
<dbReference type="GO" id="GO:0008270">
    <property type="term" value="F:zinc ion binding"/>
    <property type="evidence" value="ECO:0007669"/>
    <property type="project" value="UniProtKB-KW"/>
</dbReference>
<keyword evidence="6" id="KW-0833">Ubl conjugation pathway</keyword>
<keyword evidence="4" id="KW-0479">Metal-binding</keyword>
<dbReference type="Proteomes" id="UP001152561">
    <property type="component" value="Unassembled WGS sequence"/>
</dbReference>
<sequence>MSLIPRPRPQVAVNVVQRMRTYHRFWCQQCQRSFRTTSANPYEILCPRCFGQIYYDLDVSRRRLVLSDVTRLQPSPNSRLLDALALILNPTIRLQNLDHGDENYLLRRRARLTLQFIGLHENILSLPANNTPLVSSNENRVEELIQEITRDDRPGPPPTPSSPIDALPKVVVTESHLANDLACPVCKDEFEVGFEVRELPCRHFYHSECIVPWLQRHNTCPVCRYQLQGFSNYDVQQGFSNYDVQQGYYNYDRNHLNEEEEENMRNPLIWGLTRLMSLWPVNLLSGWIQRYFNSPLDNTTSDFPRGIPWWNSWQLL</sequence>
<dbReference type="Gene3D" id="3.30.40.10">
    <property type="entry name" value="Zinc/RING finger domain, C3HC4 (zinc finger)"/>
    <property type="match status" value="1"/>
</dbReference>
<evidence type="ECO:0000259" key="9">
    <source>
        <dbReference type="PROSITE" id="PS50089"/>
    </source>
</evidence>
<dbReference type="EC" id="2.3.2.27" evidence="2"/>
<comment type="catalytic activity">
    <reaction evidence="1">
        <text>S-ubiquitinyl-[E2 ubiquitin-conjugating enzyme]-L-cysteine + [acceptor protein]-L-lysine = [E2 ubiquitin-conjugating enzyme]-L-cysteine + N(6)-ubiquitinyl-[acceptor protein]-L-lysine.</text>
        <dbReference type="EC" id="2.3.2.27"/>
    </reaction>
</comment>
<evidence type="ECO:0000256" key="2">
    <source>
        <dbReference type="ARBA" id="ARBA00012483"/>
    </source>
</evidence>
<organism evidence="10 11">
    <name type="scientific">Anisodus acutangulus</name>
    <dbReference type="NCBI Taxonomy" id="402998"/>
    <lineage>
        <taxon>Eukaryota</taxon>
        <taxon>Viridiplantae</taxon>
        <taxon>Streptophyta</taxon>
        <taxon>Embryophyta</taxon>
        <taxon>Tracheophyta</taxon>
        <taxon>Spermatophyta</taxon>
        <taxon>Magnoliopsida</taxon>
        <taxon>eudicotyledons</taxon>
        <taxon>Gunneridae</taxon>
        <taxon>Pentapetalae</taxon>
        <taxon>asterids</taxon>
        <taxon>lamiids</taxon>
        <taxon>Solanales</taxon>
        <taxon>Solanaceae</taxon>
        <taxon>Solanoideae</taxon>
        <taxon>Hyoscyameae</taxon>
        <taxon>Anisodus</taxon>
    </lineage>
</organism>
<dbReference type="GO" id="GO:0061630">
    <property type="term" value="F:ubiquitin protein ligase activity"/>
    <property type="evidence" value="ECO:0007669"/>
    <property type="project" value="UniProtKB-EC"/>
</dbReference>
<evidence type="ECO:0000256" key="5">
    <source>
        <dbReference type="ARBA" id="ARBA00022771"/>
    </source>
</evidence>
<dbReference type="AlphaFoldDB" id="A0A9Q1MUY5"/>
<dbReference type="Pfam" id="PF13639">
    <property type="entry name" value="zf-RING_2"/>
    <property type="match status" value="1"/>
</dbReference>
<reference evidence="11" key="1">
    <citation type="journal article" date="2023" name="Proc. Natl. Acad. Sci. U.S.A.">
        <title>Genomic and structural basis for evolution of tropane alkaloid biosynthesis.</title>
        <authorList>
            <person name="Wanga Y.-J."/>
            <person name="Taina T."/>
            <person name="Yua J.-Y."/>
            <person name="Lia J."/>
            <person name="Xua B."/>
            <person name="Chenc J."/>
            <person name="D'Auriad J.C."/>
            <person name="Huanga J.-P."/>
            <person name="Huanga S.-X."/>
        </authorList>
    </citation>
    <scope>NUCLEOTIDE SEQUENCE [LARGE SCALE GENOMIC DNA]</scope>
    <source>
        <strain evidence="11">cv. KIB-2019</strain>
    </source>
</reference>
<dbReference type="InterPro" id="IPR001841">
    <property type="entry name" value="Znf_RING"/>
</dbReference>
<evidence type="ECO:0000256" key="3">
    <source>
        <dbReference type="ARBA" id="ARBA00022679"/>
    </source>
</evidence>
<proteinExistence type="predicted"/>
<dbReference type="InterPro" id="IPR013083">
    <property type="entry name" value="Znf_RING/FYVE/PHD"/>
</dbReference>